<sequence>MIFVHDTPAQRVLFGHGRAGTHLADEVVRLGAARVMVIATRAHPEVIGSIPVVVHHTDVAPHVPVDVADHARTIASENSVDLLVCIGGGSATGLAKAVALTSGIPIVAVPTTYAGSEATDVWGLTEAGRKTTGVDRRVLPTSVIYDSALSVELPLELTVASGLNALAHCVDSLWGPRADPINASTAVTGIRALDAGLPAVVADADDRIGRDEMLLGAYLSAVAFASAGSGLHHKICHVLGGAYDLPHAQTHAVILPHVLAFNAPTAPDAARMIAAAFGTESADHGLARLRERVGAPTSLLPYGFDATMIPDAVARILPVVPESNPRPVTASDLTTILTAASTGDVPTAHPLEGRT</sequence>
<dbReference type="InterPro" id="IPR056798">
    <property type="entry name" value="ADH_Fe_C"/>
</dbReference>
<dbReference type="RefSeq" id="WP_188488470.1">
    <property type="nucleotide sequence ID" value="NZ_BMCS01000001.1"/>
</dbReference>
<evidence type="ECO:0000256" key="1">
    <source>
        <dbReference type="ARBA" id="ARBA00007358"/>
    </source>
</evidence>
<dbReference type="PANTHER" id="PTHR11496:SF102">
    <property type="entry name" value="ALCOHOL DEHYDROGENASE 4"/>
    <property type="match status" value="1"/>
</dbReference>
<keyword evidence="2" id="KW-0560">Oxidoreductase</keyword>
<dbReference type="EMBL" id="BMCS01000001">
    <property type="protein sequence ID" value="GGF20603.1"/>
    <property type="molecule type" value="Genomic_DNA"/>
</dbReference>
<dbReference type="Proteomes" id="UP000632454">
    <property type="component" value="Unassembled WGS sequence"/>
</dbReference>
<dbReference type="Pfam" id="PF00465">
    <property type="entry name" value="Fe-ADH"/>
    <property type="match status" value="1"/>
</dbReference>
<feature type="domain" description="Fe-containing alcohol dehydrogenase-like C-terminal" evidence="5">
    <location>
        <begin position="158"/>
        <end position="340"/>
    </location>
</feature>
<keyword evidence="3" id="KW-0520">NAD</keyword>
<evidence type="ECO:0000259" key="4">
    <source>
        <dbReference type="Pfam" id="PF00465"/>
    </source>
</evidence>
<dbReference type="InterPro" id="IPR039697">
    <property type="entry name" value="Alcohol_dehydrogenase_Fe"/>
</dbReference>
<evidence type="ECO:0000313" key="6">
    <source>
        <dbReference type="EMBL" id="GGF20603.1"/>
    </source>
</evidence>
<dbReference type="InterPro" id="IPR001670">
    <property type="entry name" value="ADH_Fe/GldA"/>
</dbReference>
<dbReference type="PANTHER" id="PTHR11496">
    <property type="entry name" value="ALCOHOL DEHYDROGENASE"/>
    <property type="match status" value="1"/>
</dbReference>
<dbReference type="Pfam" id="PF25137">
    <property type="entry name" value="ADH_Fe_C"/>
    <property type="match status" value="1"/>
</dbReference>
<feature type="domain" description="Alcohol dehydrogenase iron-type/glycerol dehydrogenase GldA" evidence="4">
    <location>
        <begin position="10"/>
        <end position="146"/>
    </location>
</feature>
<evidence type="ECO:0000259" key="5">
    <source>
        <dbReference type="Pfam" id="PF25137"/>
    </source>
</evidence>
<protein>
    <submittedName>
        <fullName evidence="6">Maleylacetate reductase</fullName>
    </submittedName>
</protein>
<accession>A0ABQ1UJH7</accession>
<name>A0ABQ1UJH7_9NOCA</name>
<evidence type="ECO:0000256" key="2">
    <source>
        <dbReference type="ARBA" id="ARBA00023002"/>
    </source>
</evidence>
<proteinExistence type="inferred from homology"/>
<organism evidence="6 7">
    <name type="scientific">Williamsia phyllosphaerae</name>
    <dbReference type="NCBI Taxonomy" id="885042"/>
    <lineage>
        <taxon>Bacteria</taxon>
        <taxon>Bacillati</taxon>
        <taxon>Actinomycetota</taxon>
        <taxon>Actinomycetes</taxon>
        <taxon>Mycobacteriales</taxon>
        <taxon>Nocardiaceae</taxon>
        <taxon>Williamsia</taxon>
    </lineage>
</organism>
<keyword evidence="7" id="KW-1185">Reference proteome</keyword>
<dbReference type="SUPFAM" id="SSF56796">
    <property type="entry name" value="Dehydroquinate synthase-like"/>
    <property type="match status" value="1"/>
</dbReference>
<dbReference type="InterPro" id="IPR034786">
    <property type="entry name" value="MAR"/>
</dbReference>
<dbReference type="Gene3D" id="3.40.50.1970">
    <property type="match status" value="1"/>
</dbReference>
<evidence type="ECO:0000256" key="3">
    <source>
        <dbReference type="ARBA" id="ARBA00023027"/>
    </source>
</evidence>
<reference evidence="7" key="1">
    <citation type="journal article" date="2019" name="Int. J. Syst. Evol. Microbiol.">
        <title>The Global Catalogue of Microorganisms (GCM) 10K type strain sequencing project: providing services to taxonomists for standard genome sequencing and annotation.</title>
        <authorList>
            <consortium name="The Broad Institute Genomics Platform"/>
            <consortium name="The Broad Institute Genome Sequencing Center for Infectious Disease"/>
            <person name="Wu L."/>
            <person name="Ma J."/>
        </authorList>
    </citation>
    <scope>NUCLEOTIDE SEQUENCE [LARGE SCALE GENOMIC DNA]</scope>
    <source>
        <strain evidence="7">CCM 7855</strain>
    </source>
</reference>
<dbReference type="CDD" id="cd08177">
    <property type="entry name" value="MAR"/>
    <property type="match status" value="1"/>
</dbReference>
<evidence type="ECO:0000313" key="7">
    <source>
        <dbReference type="Proteomes" id="UP000632454"/>
    </source>
</evidence>
<gene>
    <name evidence="6" type="ORF">GCM10007298_15700</name>
</gene>
<comment type="similarity">
    <text evidence="1">Belongs to the iron-containing alcohol dehydrogenase family.</text>
</comment>
<dbReference type="Gene3D" id="1.20.1090.10">
    <property type="entry name" value="Dehydroquinate synthase-like - alpha domain"/>
    <property type="match status" value="1"/>
</dbReference>
<comment type="caution">
    <text evidence="6">The sequence shown here is derived from an EMBL/GenBank/DDBJ whole genome shotgun (WGS) entry which is preliminary data.</text>
</comment>